<reference evidence="3" key="1">
    <citation type="submission" date="2016-10" db="EMBL/GenBank/DDBJ databases">
        <authorList>
            <person name="Varghese N."/>
            <person name="Submissions S."/>
        </authorList>
    </citation>
    <scope>NUCLEOTIDE SEQUENCE [LARGE SCALE GENOMIC DNA]</scope>
    <source>
        <strain evidence="3">DSM 217</strain>
    </source>
</reference>
<dbReference type="EMBL" id="FNNZ01000001">
    <property type="protein sequence ID" value="SDW05352.1"/>
    <property type="molecule type" value="Genomic_DNA"/>
</dbReference>
<accession>A0A1H2QDZ9</accession>
<dbReference type="Gene3D" id="1.25.40.10">
    <property type="entry name" value="Tetratricopeptide repeat domain"/>
    <property type="match status" value="1"/>
</dbReference>
<evidence type="ECO:0000313" key="2">
    <source>
        <dbReference type="EMBL" id="SDW05352.1"/>
    </source>
</evidence>
<organism evidence="2 3">
    <name type="scientific">Thiocapsa roseopersicina</name>
    <dbReference type="NCBI Taxonomy" id="1058"/>
    <lineage>
        <taxon>Bacteria</taxon>
        <taxon>Pseudomonadati</taxon>
        <taxon>Pseudomonadota</taxon>
        <taxon>Gammaproteobacteria</taxon>
        <taxon>Chromatiales</taxon>
        <taxon>Chromatiaceae</taxon>
        <taxon>Thiocapsa</taxon>
    </lineage>
</organism>
<dbReference type="SUPFAM" id="SSF48452">
    <property type="entry name" value="TPR-like"/>
    <property type="match status" value="1"/>
</dbReference>
<keyword evidence="1" id="KW-0472">Membrane</keyword>
<dbReference type="Proteomes" id="UP000198816">
    <property type="component" value="Unassembled WGS sequence"/>
</dbReference>
<feature type="transmembrane region" description="Helical" evidence="1">
    <location>
        <begin position="21"/>
        <end position="40"/>
    </location>
</feature>
<keyword evidence="3" id="KW-1185">Reference proteome</keyword>
<dbReference type="AlphaFoldDB" id="A0A1H2QDZ9"/>
<keyword evidence="1" id="KW-0812">Transmembrane</keyword>
<evidence type="ECO:0000313" key="3">
    <source>
        <dbReference type="Proteomes" id="UP000198816"/>
    </source>
</evidence>
<dbReference type="InterPro" id="IPR011990">
    <property type="entry name" value="TPR-like_helical_dom_sf"/>
</dbReference>
<name>A0A1H2QDZ9_THIRO</name>
<protein>
    <submittedName>
        <fullName evidence="2">Uncharacterized protein</fullName>
    </submittedName>
</protein>
<dbReference type="Gene3D" id="2.60.120.260">
    <property type="entry name" value="Galactose-binding domain-like"/>
    <property type="match status" value="1"/>
</dbReference>
<gene>
    <name evidence="2" type="ORF">SAMN05421783_101233</name>
</gene>
<sequence>MSGHRSSGSTEAGGSMSRGRGLVWRIGFTLICVVLAWRVGSLGVARLYEAGLDENGADAARQVLDWHREQPEALYRLGFSLLGRDPETARALLTEAYRLNPSRAQPLLALGGLAVAEEDQARAEGLVAAASALAPVSARVQEDVAAYWASRGRLDLALSHWSRAIEAGSPRTRSIFETFRRLLSTPEGMAAFHDFVRQPPGWWEQFFVETAQGKSELGLVRQLYAMRRAPGVVPLSAEERTSYVARLLREEEFEAAYLAWVNSLFAAQRQELGLLFNGGFELPFTGFGFDWHVVKHDRASISRAPVEGSRGQALRILFRFSRTRFDHFYQPLYLAPGAYRMSGRYRSDKLYSESGLRWVVNCRSPETGALGESTRILGNEEWTNFSFEVEIPETCRHQEVRLASADILRLDEAIDGTLWFDDLVIVRIDAISPLERARSAARVLSDEAGNARETD</sequence>
<dbReference type="STRING" id="1058.SAMN05421783_101233"/>
<proteinExistence type="predicted"/>
<evidence type="ECO:0000256" key="1">
    <source>
        <dbReference type="SAM" id="Phobius"/>
    </source>
</evidence>
<keyword evidence="1" id="KW-1133">Transmembrane helix</keyword>